<organism evidence="11 12">
    <name type="scientific">Paenibacillus catalpae</name>
    <dbReference type="NCBI Taxonomy" id="1045775"/>
    <lineage>
        <taxon>Bacteria</taxon>
        <taxon>Bacillati</taxon>
        <taxon>Bacillota</taxon>
        <taxon>Bacilli</taxon>
        <taxon>Bacillales</taxon>
        <taxon>Paenibacillaceae</taxon>
        <taxon>Paenibacillus</taxon>
    </lineage>
</organism>
<accession>A0A1I2FKB0</accession>
<dbReference type="UniPathway" id="UPA00035">
    <property type="reaction ID" value="UER00042"/>
</dbReference>
<dbReference type="GO" id="GO:0000162">
    <property type="term" value="P:L-tryptophan biosynthetic process"/>
    <property type="evidence" value="ECO:0007669"/>
    <property type="project" value="UniProtKB-UniRule"/>
</dbReference>
<evidence type="ECO:0000256" key="8">
    <source>
        <dbReference type="ARBA" id="ARBA00023235"/>
    </source>
</evidence>
<dbReference type="InterPro" id="IPR011060">
    <property type="entry name" value="RibuloseP-bd_barrel"/>
</dbReference>
<evidence type="ECO:0000256" key="1">
    <source>
        <dbReference type="ARBA" id="ARBA00001164"/>
    </source>
</evidence>
<dbReference type="EMBL" id="FOMT01000005">
    <property type="protein sequence ID" value="SFF05279.1"/>
    <property type="molecule type" value="Genomic_DNA"/>
</dbReference>
<evidence type="ECO:0000259" key="10">
    <source>
        <dbReference type="Pfam" id="PF00697"/>
    </source>
</evidence>
<keyword evidence="12" id="KW-1185">Reference proteome</keyword>
<gene>
    <name evidence="9" type="primary">trpF</name>
    <name evidence="11" type="ORF">SAMN05216378_4890</name>
</gene>
<dbReference type="AlphaFoldDB" id="A0A1I2FKB0"/>
<dbReference type="Proteomes" id="UP000198855">
    <property type="component" value="Unassembled WGS sequence"/>
</dbReference>
<evidence type="ECO:0000256" key="4">
    <source>
        <dbReference type="ARBA" id="ARBA00022272"/>
    </source>
</evidence>
<keyword evidence="8 9" id="KW-0413">Isomerase</keyword>
<evidence type="ECO:0000256" key="2">
    <source>
        <dbReference type="ARBA" id="ARBA00004664"/>
    </source>
</evidence>
<keyword evidence="7 9" id="KW-0057">Aromatic amino acid biosynthesis</keyword>
<evidence type="ECO:0000256" key="3">
    <source>
        <dbReference type="ARBA" id="ARBA00012572"/>
    </source>
</evidence>
<comment type="pathway">
    <text evidence="2 9">Amino-acid biosynthesis; L-tryptophan biosynthesis; L-tryptophan from chorismate: step 3/5.</text>
</comment>
<comment type="catalytic activity">
    <reaction evidence="1 9">
        <text>N-(5-phospho-beta-D-ribosyl)anthranilate = 1-(2-carboxyphenylamino)-1-deoxy-D-ribulose 5-phosphate</text>
        <dbReference type="Rhea" id="RHEA:21540"/>
        <dbReference type="ChEBI" id="CHEBI:18277"/>
        <dbReference type="ChEBI" id="CHEBI:58613"/>
        <dbReference type="EC" id="5.3.1.24"/>
    </reaction>
</comment>
<evidence type="ECO:0000256" key="6">
    <source>
        <dbReference type="ARBA" id="ARBA00022822"/>
    </source>
</evidence>
<dbReference type="SUPFAM" id="SSF51366">
    <property type="entry name" value="Ribulose-phoshate binding barrel"/>
    <property type="match status" value="1"/>
</dbReference>
<evidence type="ECO:0000313" key="11">
    <source>
        <dbReference type="EMBL" id="SFF05279.1"/>
    </source>
</evidence>
<sequence length="220" mass="23372">MTASPRIKICGLRDTATIEAMNGLPFHEIGFVFAPSKRRVDADTAASLIDAAKQLQAADGGTPQTVGVFVNPGIDELEAIVAKAPIDVVQLHGQETPEFCRLVKISLHKKVWKVFSIGKDGISAQERVSAYAGTVDAILIDTAGGGTGQTFDWQVISAYQEAAAAIQVPLYVAGGLNPGNVEELLAGNTVDGIDVSSGVETDGRKDIEKIRLFVRKVIER</sequence>
<dbReference type="PANTHER" id="PTHR42894">
    <property type="entry name" value="N-(5'-PHOSPHORIBOSYL)ANTHRANILATE ISOMERASE"/>
    <property type="match status" value="1"/>
</dbReference>
<evidence type="ECO:0000256" key="7">
    <source>
        <dbReference type="ARBA" id="ARBA00023141"/>
    </source>
</evidence>
<keyword evidence="6 9" id="KW-0822">Tryptophan biosynthesis</keyword>
<dbReference type="RefSeq" id="WP_091189026.1">
    <property type="nucleotide sequence ID" value="NZ_FOMT01000005.1"/>
</dbReference>
<dbReference type="GO" id="GO:0004640">
    <property type="term" value="F:phosphoribosylanthranilate isomerase activity"/>
    <property type="evidence" value="ECO:0007669"/>
    <property type="project" value="UniProtKB-UniRule"/>
</dbReference>
<reference evidence="12" key="1">
    <citation type="submission" date="2016-10" db="EMBL/GenBank/DDBJ databases">
        <authorList>
            <person name="Varghese N."/>
            <person name="Submissions S."/>
        </authorList>
    </citation>
    <scope>NUCLEOTIDE SEQUENCE [LARGE SCALE GENOMIC DNA]</scope>
    <source>
        <strain evidence="12">CGMCC 1.10784</strain>
    </source>
</reference>
<evidence type="ECO:0000256" key="5">
    <source>
        <dbReference type="ARBA" id="ARBA00022605"/>
    </source>
</evidence>
<dbReference type="Gene3D" id="3.20.20.70">
    <property type="entry name" value="Aldolase class I"/>
    <property type="match status" value="1"/>
</dbReference>
<dbReference type="InterPro" id="IPR044643">
    <property type="entry name" value="TrpF_fam"/>
</dbReference>
<name>A0A1I2FKB0_9BACL</name>
<dbReference type="InterPro" id="IPR013785">
    <property type="entry name" value="Aldolase_TIM"/>
</dbReference>
<dbReference type="PANTHER" id="PTHR42894:SF1">
    <property type="entry name" value="N-(5'-PHOSPHORIBOSYL)ANTHRANILATE ISOMERASE"/>
    <property type="match status" value="1"/>
</dbReference>
<dbReference type="OrthoDB" id="9786954at2"/>
<evidence type="ECO:0000313" key="12">
    <source>
        <dbReference type="Proteomes" id="UP000198855"/>
    </source>
</evidence>
<dbReference type="STRING" id="1045775.SAMN05216378_4890"/>
<dbReference type="EC" id="5.3.1.24" evidence="3 9"/>
<feature type="domain" description="N-(5'phosphoribosyl) anthranilate isomerase (PRAI)" evidence="10">
    <location>
        <begin position="7"/>
        <end position="215"/>
    </location>
</feature>
<dbReference type="InterPro" id="IPR001240">
    <property type="entry name" value="PRAI_dom"/>
</dbReference>
<keyword evidence="5 9" id="KW-0028">Amino-acid biosynthesis</keyword>
<dbReference type="CDD" id="cd00405">
    <property type="entry name" value="PRAI"/>
    <property type="match status" value="1"/>
</dbReference>
<dbReference type="Pfam" id="PF00697">
    <property type="entry name" value="PRAI"/>
    <property type="match status" value="1"/>
</dbReference>
<evidence type="ECO:0000256" key="9">
    <source>
        <dbReference type="HAMAP-Rule" id="MF_00135"/>
    </source>
</evidence>
<comment type="similarity">
    <text evidence="9">Belongs to the TrpF family.</text>
</comment>
<dbReference type="HAMAP" id="MF_00135">
    <property type="entry name" value="PRAI"/>
    <property type="match status" value="1"/>
</dbReference>
<proteinExistence type="inferred from homology"/>
<protein>
    <recommendedName>
        <fullName evidence="4 9">N-(5'-phosphoribosyl)anthranilate isomerase</fullName>
        <shortName evidence="9">PRAI</shortName>
        <ecNumber evidence="3 9">5.3.1.24</ecNumber>
    </recommendedName>
</protein>